<evidence type="ECO:0000256" key="1">
    <source>
        <dbReference type="SAM" id="MobiDB-lite"/>
    </source>
</evidence>
<feature type="compositionally biased region" description="Basic and acidic residues" evidence="1">
    <location>
        <begin position="271"/>
        <end position="283"/>
    </location>
</feature>
<protein>
    <submittedName>
        <fullName evidence="3">Uncharacterized protein LOC120258400</fullName>
    </submittedName>
</protein>
<accession>A0AB40B3G5</accession>
<sequence>MGRQESLEFYLNLSRKELQGLCKGSNLPANRSHVQLAKSLVSHFKRKNGSSKLSKDQASNNKGKNNIPIKNTKGVIESQSAYPESNDWRHSSVGIQIDRNGGLETQNSQKVFNCNPHFVHPCPSRNERAENYSSSACLLPSIATNVQDITGIIQPAIECCDWNRNEPQKAIMVDCANDKTSNSAPVSCKRKRVSDFSKDSGFVASVVPTKAAPSFEFFMTSDEGINLHVDLNSSLSDWVGRLKNDVCIYQESQHCKSMTLGDHIRDLLDAEDPMKDSSGKVGKDCQSGAAEKNNGCTNSSSSSVVSENCHAEAYLTDITIITSGCLAGNQMVGASCTTHSDILNNVSVSIPSCARDKDLMLQESMEVACSMLKSNKSVIDASVKPAEMTDILNPDGRKISNAVEHKKVNILSVGSDNAKVNRLDKEVVAVCEKQSPSKCNALQDNLDVSSSGNLKHSGGGSQVSADGVRAGGLSEALDSNKSSSESDCCQINQPLLDLPMTDAQSDVGSSDNMLNGHPCCSLGPSATEVPVSAVDDELDRSIEGREKESSECSQFPGFVVENGKKPHSSKTTEEFQSKKQHSNGESKSGAVMNLRSTETICDSVLPRRSSRLVSKV</sequence>
<name>A0AB40B3G5_DIOCR</name>
<reference evidence="3" key="1">
    <citation type="submission" date="2025-08" db="UniProtKB">
        <authorList>
            <consortium name="RefSeq"/>
        </authorList>
    </citation>
    <scope>IDENTIFICATION</scope>
</reference>
<feature type="compositionally biased region" description="Low complexity" evidence="1">
    <location>
        <begin position="60"/>
        <end position="69"/>
    </location>
</feature>
<feature type="region of interest" description="Disordered" evidence="1">
    <location>
        <begin position="544"/>
        <end position="593"/>
    </location>
</feature>
<proteinExistence type="predicted"/>
<dbReference type="AlphaFoldDB" id="A0AB40B3G5"/>
<dbReference type="GeneID" id="120258400"/>
<evidence type="ECO:0000313" key="3">
    <source>
        <dbReference type="RefSeq" id="XP_039121720.1"/>
    </source>
</evidence>
<keyword evidence="2" id="KW-1185">Reference proteome</keyword>
<dbReference type="PANTHER" id="PTHR36376">
    <property type="entry name" value="OS09G0514700 PROTEIN"/>
    <property type="match status" value="1"/>
</dbReference>
<organism evidence="2 3">
    <name type="scientific">Dioscorea cayennensis subsp. rotundata</name>
    <name type="common">White Guinea yam</name>
    <name type="synonym">Dioscorea rotundata</name>
    <dbReference type="NCBI Taxonomy" id="55577"/>
    <lineage>
        <taxon>Eukaryota</taxon>
        <taxon>Viridiplantae</taxon>
        <taxon>Streptophyta</taxon>
        <taxon>Embryophyta</taxon>
        <taxon>Tracheophyta</taxon>
        <taxon>Spermatophyta</taxon>
        <taxon>Magnoliopsida</taxon>
        <taxon>Liliopsida</taxon>
        <taxon>Dioscoreales</taxon>
        <taxon>Dioscoreaceae</taxon>
        <taxon>Dioscorea</taxon>
    </lineage>
</organism>
<feature type="compositionally biased region" description="Polar residues" evidence="1">
    <location>
        <begin position="50"/>
        <end position="59"/>
    </location>
</feature>
<gene>
    <name evidence="3" type="primary">LOC120258400</name>
</gene>
<evidence type="ECO:0000313" key="2">
    <source>
        <dbReference type="Proteomes" id="UP001515500"/>
    </source>
</evidence>
<dbReference type="RefSeq" id="XP_039121720.1">
    <property type="nucleotide sequence ID" value="XM_039265786.1"/>
</dbReference>
<dbReference type="Proteomes" id="UP001515500">
    <property type="component" value="Chromosome 4"/>
</dbReference>
<dbReference type="PANTHER" id="PTHR36376:SF1">
    <property type="entry name" value="OS09G0514700 PROTEIN"/>
    <property type="match status" value="1"/>
</dbReference>
<feature type="region of interest" description="Disordered" evidence="1">
    <location>
        <begin position="271"/>
        <end position="301"/>
    </location>
</feature>
<feature type="region of interest" description="Disordered" evidence="1">
    <location>
        <begin position="45"/>
        <end position="69"/>
    </location>
</feature>